<evidence type="ECO:0000313" key="3">
    <source>
        <dbReference type="Proteomes" id="UP000736335"/>
    </source>
</evidence>
<dbReference type="AlphaFoldDB" id="A0A9P6HCQ1"/>
<evidence type="ECO:0000256" key="1">
    <source>
        <dbReference type="SAM" id="MobiDB-lite"/>
    </source>
</evidence>
<feature type="region of interest" description="Disordered" evidence="1">
    <location>
        <begin position="1"/>
        <end position="157"/>
    </location>
</feature>
<feature type="compositionally biased region" description="Basic and acidic residues" evidence="1">
    <location>
        <begin position="75"/>
        <end position="94"/>
    </location>
</feature>
<comment type="caution">
    <text evidence="2">The sequence shown here is derived from an EMBL/GenBank/DDBJ whole genome shotgun (WGS) entry which is preliminary data.</text>
</comment>
<feature type="compositionally biased region" description="Polar residues" evidence="1">
    <location>
        <begin position="37"/>
        <end position="48"/>
    </location>
</feature>
<feature type="compositionally biased region" description="Basic and acidic residues" evidence="1">
    <location>
        <begin position="118"/>
        <end position="128"/>
    </location>
</feature>
<gene>
    <name evidence="2" type="ORF">BJ322DRAFT_1109161</name>
</gene>
<reference evidence="2" key="1">
    <citation type="journal article" date="2020" name="Nat. Commun.">
        <title>Large-scale genome sequencing of mycorrhizal fungi provides insights into the early evolution of symbiotic traits.</title>
        <authorList>
            <person name="Miyauchi S."/>
            <person name="Kiss E."/>
            <person name="Kuo A."/>
            <person name="Drula E."/>
            <person name="Kohler A."/>
            <person name="Sanchez-Garcia M."/>
            <person name="Morin E."/>
            <person name="Andreopoulos B."/>
            <person name="Barry K.W."/>
            <person name="Bonito G."/>
            <person name="Buee M."/>
            <person name="Carver A."/>
            <person name="Chen C."/>
            <person name="Cichocki N."/>
            <person name="Clum A."/>
            <person name="Culley D."/>
            <person name="Crous P.W."/>
            <person name="Fauchery L."/>
            <person name="Girlanda M."/>
            <person name="Hayes R.D."/>
            <person name="Keri Z."/>
            <person name="LaButti K."/>
            <person name="Lipzen A."/>
            <person name="Lombard V."/>
            <person name="Magnuson J."/>
            <person name="Maillard F."/>
            <person name="Murat C."/>
            <person name="Nolan M."/>
            <person name="Ohm R.A."/>
            <person name="Pangilinan J."/>
            <person name="Pereira M.F."/>
            <person name="Perotto S."/>
            <person name="Peter M."/>
            <person name="Pfister S."/>
            <person name="Riley R."/>
            <person name="Sitrit Y."/>
            <person name="Stielow J.B."/>
            <person name="Szollosi G."/>
            <person name="Zifcakova L."/>
            <person name="Stursova M."/>
            <person name="Spatafora J.W."/>
            <person name="Tedersoo L."/>
            <person name="Vaario L.M."/>
            <person name="Yamada A."/>
            <person name="Yan M."/>
            <person name="Wang P."/>
            <person name="Xu J."/>
            <person name="Bruns T."/>
            <person name="Baldrian P."/>
            <person name="Vilgalys R."/>
            <person name="Dunand C."/>
            <person name="Henrissat B."/>
            <person name="Grigoriev I.V."/>
            <person name="Hibbett D."/>
            <person name="Nagy L.G."/>
            <person name="Martin F.M."/>
        </authorList>
    </citation>
    <scope>NUCLEOTIDE SEQUENCE</scope>
    <source>
        <strain evidence="2">UH-Tt-Lm1</strain>
    </source>
</reference>
<dbReference type="Proteomes" id="UP000736335">
    <property type="component" value="Unassembled WGS sequence"/>
</dbReference>
<sequence length="192" mass="21430">MQRSNPTNKGKRAQKPYERITLPKNIQDRLSKYISGDKSQAGTPSRNSGAGKARRHVKVEEPDDQALLGGDEDQHDSVTFDRDDDRDDSEHEVAHGLQESSRIAHAAISSDGLGSEFEEIKTPVPERKSNKRPTQGLFTPLAKFHPQGKTSQPGNRPTIEELEKFANDMNDSIDAFCNRAKLQVAGFVNRHR</sequence>
<reference evidence="2" key="2">
    <citation type="submission" date="2020-11" db="EMBL/GenBank/DDBJ databases">
        <authorList>
            <consortium name="DOE Joint Genome Institute"/>
            <person name="Kuo A."/>
            <person name="Miyauchi S."/>
            <person name="Kiss E."/>
            <person name="Drula E."/>
            <person name="Kohler A."/>
            <person name="Sanchez-Garcia M."/>
            <person name="Andreopoulos B."/>
            <person name="Barry K.W."/>
            <person name="Bonito G."/>
            <person name="Buee M."/>
            <person name="Carver A."/>
            <person name="Chen C."/>
            <person name="Cichocki N."/>
            <person name="Clum A."/>
            <person name="Culley D."/>
            <person name="Crous P.W."/>
            <person name="Fauchery L."/>
            <person name="Girlanda M."/>
            <person name="Hayes R."/>
            <person name="Keri Z."/>
            <person name="Labutti K."/>
            <person name="Lipzen A."/>
            <person name="Lombard V."/>
            <person name="Magnuson J."/>
            <person name="Maillard F."/>
            <person name="Morin E."/>
            <person name="Murat C."/>
            <person name="Nolan M."/>
            <person name="Ohm R."/>
            <person name="Pangilinan J."/>
            <person name="Pereira M."/>
            <person name="Perotto S."/>
            <person name="Peter M."/>
            <person name="Riley R."/>
            <person name="Sitrit Y."/>
            <person name="Stielow B."/>
            <person name="Szollosi G."/>
            <person name="Zifcakova L."/>
            <person name="Stursova M."/>
            <person name="Spatafora J.W."/>
            <person name="Tedersoo L."/>
            <person name="Vaario L.-M."/>
            <person name="Yamada A."/>
            <person name="Yan M."/>
            <person name="Wang P."/>
            <person name="Xu J."/>
            <person name="Bruns T."/>
            <person name="Baldrian P."/>
            <person name="Vilgalys R."/>
            <person name="Henrissat B."/>
            <person name="Grigoriev I.V."/>
            <person name="Hibbett D."/>
            <person name="Nagy L.G."/>
            <person name="Martin F.M."/>
        </authorList>
    </citation>
    <scope>NUCLEOTIDE SEQUENCE</scope>
    <source>
        <strain evidence="2">UH-Tt-Lm1</strain>
    </source>
</reference>
<keyword evidence="3" id="KW-1185">Reference proteome</keyword>
<proteinExistence type="predicted"/>
<dbReference type="EMBL" id="WIUZ02000008">
    <property type="protein sequence ID" value="KAF9784452.1"/>
    <property type="molecule type" value="Genomic_DNA"/>
</dbReference>
<evidence type="ECO:0000313" key="2">
    <source>
        <dbReference type="EMBL" id="KAF9784452.1"/>
    </source>
</evidence>
<protein>
    <submittedName>
        <fullName evidence="2">Uncharacterized protein</fullName>
    </submittedName>
</protein>
<accession>A0A9P6HCQ1</accession>
<organism evidence="2 3">
    <name type="scientific">Thelephora terrestris</name>
    <dbReference type="NCBI Taxonomy" id="56493"/>
    <lineage>
        <taxon>Eukaryota</taxon>
        <taxon>Fungi</taxon>
        <taxon>Dikarya</taxon>
        <taxon>Basidiomycota</taxon>
        <taxon>Agaricomycotina</taxon>
        <taxon>Agaricomycetes</taxon>
        <taxon>Thelephorales</taxon>
        <taxon>Thelephoraceae</taxon>
        <taxon>Thelephora</taxon>
    </lineage>
</organism>
<name>A0A9P6HCQ1_9AGAM</name>